<keyword evidence="14" id="KW-0742">SOS response</keyword>
<evidence type="ECO:0000256" key="4">
    <source>
        <dbReference type="ARBA" id="ARBA00022737"/>
    </source>
</evidence>
<evidence type="ECO:0000259" key="18">
    <source>
        <dbReference type="PROSITE" id="PS50893"/>
    </source>
</evidence>
<evidence type="ECO:0000256" key="7">
    <source>
        <dbReference type="ARBA" id="ARBA00022769"/>
    </source>
</evidence>
<gene>
    <name evidence="19" type="ORF">M33023_03230</name>
</gene>
<evidence type="ECO:0000256" key="1">
    <source>
        <dbReference type="ARBA" id="ARBA00004496"/>
    </source>
</evidence>
<dbReference type="PROSITE" id="PS50893">
    <property type="entry name" value="ABC_TRANSPORTER_2"/>
    <property type="match status" value="1"/>
</dbReference>
<evidence type="ECO:0000256" key="12">
    <source>
        <dbReference type="ARBA" id="ARBA00023125"/>
    </source>
</evidence>
<keyword evidence="7" id="KW-0228">DNA excision</keyword>
<evidence type="ECO:0000256" key="17">
    <source>
        <dbReference type="ARBA" id="ARBA00042156"/>
    </source>
</evidence>
<evidence type="ECO:0000256" key="16">
    <source>
        <dbReference type="ARBA" id="ARBA00039316"/>
    </source>
</evidence>
<dbReference type="PANTHER" id="PTHR43152:SF3">
    <property type="entry name" value="UVRABC SYSTEM PROTEIN A"/>
    <property type="match status" value="1"/>
</dbReference>
<evidence type="ECO:0000256" key="14">
    <source>
        <dbReference type="ARBA" id="ARBA00023236"/>
    </source>
</evidence>
<evidence type="ECO:0000256" key="11">
    <source>
        <dbReference type="ARBA" id="ARBA00022881"/>
    </source>
</evidence>
<dbReference type="InterPro" id="IPR027417">
    <property type="entry name" value="P-loop_NTPase"/>
</dbReference>
<evidence type="ECO:0000256" key="10">
    <source>
        <dbReference type="ARBA" id="ARBA00022840"/>
    </source>
</evidence>
<dbReference type="NCBIfam" id="NF001503">
    <property type="entry name" value="PRK00349.1"/>
    <property type="match status" value="1"/>
</dbReference>
<dbReference type="SUPFAM" id="SSF52540">
    <property type="entry name" value="P-loop containing nucleoside triphosphate hydrolases"/>
    <property type="match status" value="2"/>
</dbReference>
<keyword evidence="6" id="KW-0227">DNA damage</keyword>
<keyword evidence="5" id="KW-0547">Nucleotide-binding</keyword>
<dbReference type="Gene3D" id="3.30.1490.20">
    <property type="entry name" value="ATP-grasp fold, A domain"/>
    <property type="match status" value="1"/>
</dbReference>
<feature type="domain" description="ABC transporter" evidence="18">
    <location>
        <begin position="626"/>
        <end position="965"/>
    </location>
</feature>
<evidence type="ECO:0000256" key="9">
    <source>
        <dbReference type="ARBA" id="ARBA00022833"/>
    </source>
</evidence>
<evidence type="ECO:0000313" key="19">
    <source>
        <dbReference type="EMBL" id="WZN38490.1"/>
    </source>
</evidence>
<keyword evidence="8" id="KW-0863">Zinc-finger</keyword>
<dbReference type="Gene3D" id="3.40.50.300">
    <property type="entry name" value="P-loop containing nucleotide triphosphate hydrolases"/>
    <property type="match status" value="3"/>
</dbReference>
<dbReference type="InterPro" id="IPR041102">
    <property type="entry name" value="UvrA_inter"/>
</dbReference>
<dbReference type="InterPro" id="IPR004602">
    <property type="entry name" value="UvrA"/>
</dbReference>
<dbReference type="PANTHER" id="PTHR43152">
    <property type="entry name" value="UVRABC SYSTEM PROTEIN A"/>
    <property type="match status" value="1"/>
</dbReference>
<keyword evidence="12" id="KW-0238">DNA-binding</keyword>
<evidence type="ECO:0000256" key="8">
    <source>
        <dbReference type="ARBA" id="ARBA00022771"/>
    </source>
</evidence>
<evidence type="ECO:0000256" key="6">
    <source>
        <dbReference type="ARBA" id="ARBA00022763"/>
    </source>
</evidence>
<dbReference type="NCBIfam" id="TIGR00630">
    <property type="entry name" value="uvra"/>
    <property type="match status" value="1"/>
</dbReference>
<reference evidence="19" key="1">
    <citation type="submission" date="2023-06" db="EMBL/GenBank/DDBJ databases">
        <title>Complete Genome of Candidatus Phytoplasma asteris M33.</title>
        <authorList>
            <person name="Toth R."/>
            <person name="Ilic A.-M."/>
            <person name="Huettel B."/>
            <person name="Duduk B."/>
            <person name="Kube M."/>
        </authorList>
    </citation>
    <scope>NUCLEOTIDE SEQUENCE [LARGE SCALE GENOMIC DNA]</scope>
    <source>
        <strain evidence="19">M33</strain>
    </source>
</reference>
<keyword evidence="10" id="KW-0067">ATP-binding</keyword>
<dbReference type="Proteomes" id="UP001470586">
    <property type="component" value="Chromosome"/>
</dbReference>
<accession>A0ABZ2YF08</accession>
<dbReference type="InterPro" id="IPR013815">
    <property type="entry name" value="ATP_grasp_subdomain_1"/>
</dbReference>
<organism evidence="19 20">
    <name type="scientific">Candidatus Phytoplasma asteris</name>
    <dbReference type="NCBI Taxonomy" id="85620"/>
    <lineage>
        <taxon>Bacteria</taxon>
        <taxon>Bacillati</taxon>
        <taxon>Mycoplasmatota</taxon>
        <taxon>Mollicutes</taxon>
        <taxon>Acholeplasmatales</taxon>
        <taxon>Acholeplasmataceae</taxon>
        <taxon>Candidatus Phytoplasma</taxon>
        <taxon>16SrI (Aster yellows group)</taxon>
    </lineage>
</organism>
<dbReference type="InterPro" id="IPR003439">
    <property type="entry name" value="ABC_transporter-like_ATP-bd"/>
</dbReference>
<dbReference type="InterPro" id="IPR041552">
    <property type="entry name" value="UvrA_DNA-bd"/>
</dbReference>
<keyword evidence="3" id="KW-0479">Metal-binding</keyword>
<dbReference type="Gene3D" id="1.20.1580.10">
    <property type="entry name" value="ABC transporter ATPase like domain"/>
    <property type="match status" value="3"/>
</dbReference>
<dbReference type="Pfam" id="PF17755">
    <property type="entry name" value="UvrA_DNA-bind"/>
    <property type="match status" value="1"/>
</dbReference>
<dbReference type="RefSeq" id="WP_341833773.1">
    <property type="nucleotide sequence ID" value="NZ_CP128397.1"/>
</dbReference>
<evidence type="ECO:0000256" key="13">
    <source>
        <dbReference type="ARBA" id="ARBA00023204"/>
    </source>
</evidence>
<name>A0ABZ2YF08_9MOLU</name>
<dbReference type="Pfam" id="PF17760">
    <property type="entry name" value="UvrA_inter"/>
    <property type="match status" value="1"/>
</dbReference>
<keyword evidence="20" id="KW-1185">Reference proteome</keyword>
<dbReference type="InterPro" id="IPR017871">
    <property type="entry name" value="ABC_transporter-like_CS"/>
</dbReference>
<evidence type="ECO:0000313" key="20">
    <source>
        <dbReference type="Proteomes" id="UP001470586"/>
    </source>
</evidence>
<keyword evidence="4" id="KW-0677">Repeat</keyword>
<comment type="subcellular location">
    <subcellularLocation>
        <location evidence="1">Cytoplasm</location>
    </subcellularLocation>
</comment>
<proteinExistence type="inferred from homology"/>
<keyword evidence="9" id="KW-0862">Zinc</keyword>
<keyword evidence="13" id="KW-0234">DNA repair</keyword>
<keyword evidence="11" id="KW-0267">Excision nuclease</keyword>
<sequence length="977" mass="110567">MKNNKNQFIKVRGARQNNLKNINIDIPKNKLVIITGLSGSGKSSLAFDTLYQEGKRRYVESLSAYARQFLGSFEKPNVDSIEGLSPSISVDQKTTSNNPRSTVGTITEIYDYLRLIYANIAFPFHPEKNIVLEKQTIEQMINKTNQTFPKQLVLILAPIIERKKGTHQKTLEALAKDGFNRVIINDIIYLMDDIPSLTKNQYHNIYVVIDRFEVNSDNQTRLFEALEQALNLAQGKVFIMDYKSKNSNDSNKDDNKNKKCQILKLNCNYHLEGINFDIPLRESRLFSFNTPLGACQICKGIGKTAEIDCDMILDYEKPLNKDAILIFKSNNEYNNFASKEQELKAVCNHYQIDMTVPLKKIDPQKLNIILYGSPDQIPLTPPLCFSRFSKNTTTKTLKCDFFEGIASMLKRRFEETTSEWLKKWLSNYMMEKKCKKCQGQRLNQGALLFKINNKNIYEITDLSIEQTLAFFQNLELSKKDTKIINLALKEVINRLTFLKEIGLGYLSLSRSVTTLSGGESQRIRLATQIGSQLSGVLYVLDEPSIGLHQKDNDLLIKSLKKMRDLGNSLIVVEHDHDTMLASDYLIDIGPQAGIFGGKVQAFGTPQEVMKNKNSLTGKYLSKKIQIKVPKIRRKGNKDHILVTKASKNNLKSINVCFPMQQLIVVTGVSGSGKSTLVNDVLLDCLQKKYSKKNKNQQKDFSHLVNDFNKVKKIVEISQDPIGKTPRSNPLTYTGVFDEIRELYSKTKEAQMKGYQKGRFSFNIKGGRCEVCSGDGIKKISMHFLPDVYVMCEACKGTRYQKETLSIKYKDKNIADILAMSVEEGVLFFQNHPKIKHQLEILQNVGLGYIKLGQSSPTLSGGEAQRVKLASELHKKVIPGALYILDEPTTGLHSEDVRQLLKVLHQMTDKKATIVVIEHNLDVIKNADYIIDLGPEGGACGGYVVATGTPEQVSQNEKSYTGKYLKKILEYCRRLKNH</sequence>
<evidence type="ECO:0000256" key="15">
    <source>
        <dbReference type="ARBA" id="ARBA00038000"/>
    </source>
</evidence>
<evidence type="ECO:0000256" key="3">
    <source>
        <dbReference type="ARBA" id="ARBA00022723"/>
    </source>
</evidence>
<keyword evidence="2" id="KW-0963">Cytoplasm</keyword>
<protein>
    <recommendedName>
        <fullName evidence="16">UvrABC system protein A</fullName>
    </recommendedName>
    <alternativeName>
        <fullName evidence="17">Excinuclease ABC subunit A</fullName>
    </alternativeName>
</protein>
<dbReference type="Gene3D" id="1.10.8.280">
    <property type="entry name" value="ABC transporter ATPase domain-like"/>
    <property type="match status" value="1"/>
</dbReference>
<evidence type="ECO:0000256" key="2">
    <source>
        <dbReference type="ARBA" id="ARBA00022490"/>
    </source>
</evidence>
<dbReference type="PROSITE" id="PS00211">
    <property type="entry name" value="ABC_TRANSPORTER_1"/>
    <property type="match status" value="2"/>
</dbReference>
<comment type="similarity">
    <text evidence="15">Belongs to the ABC transporter superfamily. UvrA family.</text>
</comment>
<dbReference type="EMBL" id="CP128397">
    <property type="protein sequence ID" value="WZN38490.1"/>
    <property type="molecule type" value="Genomic_DNA"/>
</dbReference>
<evidence type="ECO:0000256" key="5">
    <source>
        <dbReference type="ARBA" id="ARBA00022741"/>
    </source>
</evidence>